<comment type="caution">
    <text evidence="2">The sequence shown here is derived from an EMBL/GenBank/DDBJ whole genome shotgun (WGS) entry which is preliminary data.</text>
</comment>
<gene>
    <name evidence="2" type="ORF">GCM10009107_01750</name>
</gene>
<feature type="domain" description="SnoaL-like" evidence="1">
    <location>
        <begin position="14"/>
        <end position="113"/>
    </location>
</feature>
<dbReference type="Proteomes" id="UP001500279">
    <property type="component" value="Unassembled WGS sequence"/>
</dbReference>
<dbReference type="EMBL" id="BAAAEW010000002">
    <property type="protein sequence ID" value="GAA0740268.1"/>
    <property type="molecule type" value="Genomic_DNA"/>
</dbReference>
<proteinExistence type="predicted"/>
<evidence type="ECO:0000313" key="3">
    <source>
        <dbReference type="Proteomes" id="UP001500279"/>
    </source>
</evidence>
<organism evidence="2 3">
    <name type="scientific">Ideonella azotifigens</name>
    <dbReference type="NCBI Taxonomy" id="513160"/>
    <lineage>
        <taxon>Bacteria</taxon>
        <taxon>Pseudomonadati</taxon>
        <taxon>Pseudomonadota</taxon>
        <taxon>Betaproteobacteria</taxon>
        <taxon>Burkholderiales</taxon>
        <taxon>Sphaerotilaceae</taxon>
        <taxon>Ideonella</taxon>
    </lineage>
</organism>
<reference evidence="2 3" key="1">
    <citation type="journal article" date="2019" name="Int. J. Syst. Evol. Microbiol.">
        <title>The Global Catalogue of Microorganisms (GCM) 10K type strain sequencing project: providing services to taxonomists for standard genome sequencing and annotation.</title>
        <authorList>
            <consortium name="The Broad Institute Genomics Platform"/>
            <consortium name="The Broad Institute Genome Sequencing Center for Infectious Disease"/>
            <person name="Wu L."/>
            <person name="Ma J."/>
        </authorList>
    </citation>
    <scope>NUCLEOTIDE SEQUENCE [LARGE SCALE GENOMIC DNA]</scope>
    <source>
        <strain evidence="2 3">JCM 15503</strain>
    </source>
</reference>
<sequence length="166" mass="18944">MPNTPLATPVELATRFYDAFTRRDGIAMQACYHPQAHFTDPVFDLHGAEIGMMWRMLSANARDFRLEYKLLSSTETEATVQWEAWYTFSSTGRPVHNIITAKMQLQEGLLLRHVDVFDFWRWSRQALGPIGLLMGWSGWLQAKVRAKAAAGLAQWELKQADEAKKG</sequence>
<dbReference type="Gene3D" id="3.10.450.50">
    <property type="match status" value="1"/>
</dbReference>
<protein>
    <submittedName>
        <fullName evidence="2">Nuclear transport factor 2 family protein</fullName>
    </submittedName>
</protein>
<dbReference type="RefSeq" id="WP_211361460.1">
    <property type="nucleotide sequence ID" value="NZ_BAAAEW010000002.1"/>
</dbReference>
<dbReference type="SUPFAM" id="SSF54427">
    <property type="entry name" value="NTF2-like"/>
    <property type="match status" value="1"/>
</dbReference>
<evidence type="ECO:0000313" key="2">
    <source>
        <dbReference type="EMBL" id="GAA0740268.1"/>
    </source>
</evidence>
<dbReference type="InterPro" id="IPR037401">
    <property type="entry name" value="SnoaL-like"/>
</dbReference>
<accession>A0ABN1JIM0</accession>
<name>A0ABN1JIM0_9BURK</name>
<dbReference type="InterPro" id="IPR032710">
    <property type="entry name" value="NTF2-like_dom_sf"/>
</dbReference>
<keyword evidence="3" id="KW-1185">Reference proteome</keyword>
<evidence type="ECO:0000259" key="1">
    <source>
        <dbReference type="Pfam" id="PF12680"/>
    </source>
</evidence>
<dbReference type="Pfam" id="PF12680">
    <property type="entry name" value="SnoaL_2"/>
    <property type="match status" value="1"/>
</dbReference>